<dbReference type="Gene3D" id="1.20.1560.10">
    <property type="entry name" value="ABC transporter type 1, transmembrane domain"/>
    <property type="match status" value="1"/>
</dbReference>
<feature type="transmembrane region" description="Helical" evidence="7">
    <location>
        <begin position="146"/>
        <end position="169"/>
    </location>
</feature>
<evidence type="ECO:0000256" key="3">
    <source>
        <dbReference type="ARBA" id="ARBA00022741"/>
    </source>
</evidence>
<comment type="subcellular location">
    <subcellularLocation>
        <location evidence="1">Cell membrane</location>
        <topology evidence="1">Multi-pass membrane protein</topology>
    </subcellularLocation>
</comment>
<dbReference type="GO" id="GO:0005886">
    <property type="term" value="C:plasma membrane"/>
    <property type="evidence" value="ECO:0007669"/>
    <property type="project" value="UniProtKB-SubCell"/>
</dbReference>
<dbReference type="GO" id="GO:0005524">
    <property type="term" value="F:ATP binding"/>
    <property type="evidence" value="ECO:0007669"/>
    <property type="project" value="UniProtKB-KW"/>
</dbReference>
<feature type="transmembrane region" description="Helical" evidence="7">
    <location>
        <begin position="29"/>
        <end position="50"/>
    </location>
</feature>
<dbReference type="AlphaFoldDB" id="A0AAP9SHJ0"/>
<dbReference type="InterPro" id="IPR036640">
    <property type="entry name" value="ABC1_TM_sf"/>
</dbReference>
<dbReference type="Pfam" id="PF00005">
    <property type="entry name" value="ABC_tran"/>
    <property type="match status" value="1"/>
</dbReference>
<dbReference type="PANTHER" id="PTHR43394:SF1">
    <property type="entry name" value="ATP-BINDING CASSETTE SUB-FAMILY B MEMBER 10, MITOCHONDRIAL"/>
    <property type="match status" value="1"/>
</dbReference>
<organism evidence="9 10">
    <name type="scientific">Clostridium innocuum</name>
    <dbReference type="NCBI Taxonomy" id="1522"/>
    <lineage>
        <taxon>Bacteria</taxon>
        <taxon>Bacillati</taxon>
        <taxon>Bacillota</taxon>
        <taxon>Clostridia</taxon>
        <taxon>Eubacteriales</taxon>
        <taxon>Clostridiaceae</taxon>
        <taxon>Clostridium</taxon>
    </lineage>
</organism>
<keyword evidence="3" id="KW-0547">Nucleotide-binding</keyword>
<evidence type="ECO:0000256" key="1">
    <source>
        <dbReference type="ARBA" id="ARBA00004651"/>
    </source>
</evidence>
<dbReference type="PANTHER" id="PTHR43394">
    <property type="entry name" value="ATP-DEPENDENT PERMEASE MDL1, MITOCHONDRIAL"/>
    <property type="match status" value="1"/>
</dbReference>
<feature type="transmembrane region" description="Helical" evidence="7">
    <location>
        <begin position="279"/>
        <end position="305"/>
    </location>
</feature>
<evidence type="ECO:0000256" key="4">
    <source>
        <dbReference type="ARBA" id="ARBA00022840"/>
    </source>
</evidence>
<evidence type="ECO:0000313" key="10">
    <source>
        <dbReference type="Proteomes" id="UP000503330"/>
    </source>
</evidence>
<keyword evidence="4 9" id="KW-0067">ATP-binding</keyword>
<evidence type="ECO:0000313" key="9">
    <source>
        <dbReference type="EMBL" id="QJA05161.1"/>
    </source>
</evidence>
<dbReference type="Gene3D" id="3.40.50.300">
    <property type="entry name" value="P-loop containing nucleotide triphosphate hydrolases"/>
    <property type="match status" value="1"/>
</dbReference>
<dbReference type="PROSITE" id="PS00211">
    <property type="entry name" value="ABC_TRANSPORTER_1"/>
    <property type="match status" value="1"/>
</dbReference>
<evidence type="ECO:0000256" key="7">
    <source>
        <dbReference type="SAM" id="Phobius"/>
    </source>
</evidence>
<feature type="transmembrane region" description="Helical" evidence="7">
    <location>
        <begin position="175"/>
        <end position="194"/>
    </location>
</feature>
<keyword evidence="2 7" id="KW-0812">Transmembrane</keyword>
<evidence type="ECO:0000256" key="5">
    <source>
        <dbReference type="ARBA" id="ARBA00022989"/>
    </source>
</evidence>
<dbReference type="SUPFAM" id="SSF90123">
    <property type="entry name" value="ABC transporter transmembrane region"/>
    <property type="match status" value="1"/>
</dbReference>
<accession>A0AAP9SHJ0</accession>
<protein>
    <submittedName>
        <fullName evidence="9">ABC transporter ATP-binding protein</fullName>
    </submittedName>
</protein>
<feature type="domain" description="ABC transporter" evidence="8">
    <location>
        <begin position="358"/>
        <end position="595"/>
    </location>
</feature>
<dbReference type="InterPro" id="IPR039421">
    <property type="entry name" value="Type_1_exporter"/>
</dbReference>
<dbReference type="SUPFAM" id="SSF52540">
    <property type="entry name" value="P-loop containing nucleoside triphosphate hydrolases"/>
    <property type="match status" value="1"/>
</dbReference>
<evidence type="ECO:0000259" key="8">
    <source>
        <dbReference type="PROSITE" id="PS50893"/>
    </source>
</evidence>
<name>A0AAP9SHJ0_CLOIN</name>
<proteinExistence type="predicted"/>
<dbReference type="PROSITE" id="PS50893">
    <property type="entry name" value="ABC_TRANSPORTER_2"/>
    <property type="match status" value="1"/>
</dbReference>
<dbReference type="CDD" id="cd03228">
    <property type="entry name" value="ABCC_MRP_Like"/>
    <property type="match status" value="1"/>
</dbReference>
<dbReference type="SMART" id="SM00382">
    <property type="entry name" value="AAA"/>
    <property type="match status" value="1"/>
</dbReference>
<evidence type="ECO:0000256" key="6">
    <source>
        <dbReference type="ARBA" id="ARBA00023136"/>
    </source>
</evidence>
<dbReference type="InterPro" id="IPR017871">
    <property type="entry name" value="ABC_transporter-like_CS"/>
</dbReference>
<dbReference type="InterPro" id="IPR027417">
    <property type="entry name" value="P-loop_NTPase"/>
</dbReference>
<dbReference type="InterPro" id="IPR003439">
    <property type="entry name" value="ABC_transporter-like_ATP-bd"/>
</dbReference>
<gene>
    <name evidence="9" type="ORF">G4D54_06260</name>
</gene>
<dbReference type="EMBL" id="CP048838">
    <property type="protein sequence ID" value="QJA05161.1"/>
    <property type="molecule type" value="Genomic_DNA"/>
</dbReference>
<keyword evidence="5 7" id="KW-1133">Transmembrane helix</keyword>
<feature type="transmembrane region" description="Helical" evidence="7">
    <location>
        <begin position="62"/>
        <end position="83"/>
    </location>
</feature>
<evidence type="ECO:0000256" key="2">
    <source>
        <dbReference type="ARBA" id="ARBA00022692"/>
    </source>
</evidence>
<keyword evidence="6 7" id="KW-0472">Membrane</keyword>
<dbReference type="Proteomes" id="UP000503330">
    <property type="component" value="Chromosome"/>
</dbReference>
<sequence>MRKRVTDVNAWQEIKKFTGIVRLSNSHIVWIWAGYGITNALSPFITLYYSAEILNQLIVKEYTAAFQTALLMCTGVLFCSLLAKAFYNRLKVICRTAVQRIDQKLLYKAMCMEYERMETQETMDTLRRTRNSSNGSGKIDSAIENFALCSSSLCTILLALLALGTLMLQIHTWDIYLLLLLAVLAVFLLFKNAFAKKHGALLEKLCKENDHNNALVNYLWGLFYRMETAKEIRLYHMDALFEAKNDELMQDPAFRSFGKDNGKLLFQSDLLGQVLSFSAYMYVATLAMRSIISIGQVLYMAGIILKAVDAIANFQVDYAQLRHQLSYLNAFYDFLHLPNMHYDGTLPIEKRDDGEYEFVFRHVSFRYPQQKNDVLHDVNIRFHVREKLAIVGMNGAGKTTIVKLLCRLYDPSEGEILLNGINIQKYDYAEYTSIFSVVFQDFALFSYPLDENVAGASTPNEKRIASVLQRLDIWERIKSFTDQEHSLLFTNYANGVNVSGGEAQKLAIARALYKDAPFVILDEPTAALDPLSEAEIYEHFDMLVKGKTTLYISHRMSSCKFCDRIIVMEQGKVEEEGTHDTLLKENGVYAQLWNAQAQYYSE</sequence>
<dbReference type="InterPro" id="IPR003593">
    <property type="entry name" value="AAA+_ATPase"/>
</dbReference>
<reference evidence="9 10" key="1">
    <citation type="submission" date="2020-02" db="EMBL/GenBank/DDBJ databases">
        <authorList>
            <person name="Kociolek L.K."/>
            <person name="Ozer E.A."/>
        </authorList>
    </citation>
    <scope>NUCLEOTIDE SEQUENCE [LARGE SCALE GENOMIC DNA]</scope>
    <source>
        <strain evidence="9 10">ATCC 14501</strain>
    </source>
</reference>
<dbReference type="GO" id="GO:0016887">
    <property type="term" value="F:ATP hydrolysis activity"/>
    <property type="evidence" value="ECO:0007669"/>
    <property type="project" value="InterPro"/>
</dbReference>
<dbReference type="GO" id="GO:0015421">
    <property type="term" value="F:ABC-type oligopeptide transporter activity"/>
    <property type="evidence" value="ECO:0007669"/>
    <property type="project" value="TreeGrafter"/>
</dbReference>